<feature type="domain" description="TRAP C4-dicarboxylate transport system permease DctM subunit" evidence="8">
    <location>
        <begin position="11"/>
        <end position="430"/>
    </location>
</feature>
<dbReference type="EMBL" id="SMLL01000001">
    <property type="protein sequence ID" value="TFZ04262.1"/>
    <property type="molecule type" value="Genomic_DNA"/>
</dbReference>
<dbReference type="PANTHER" id="PTHR33362:SF5">
    <property type="entry name" value="C4-DICARBOXYLATE TRAP TRANSPORTER LARGE PERMEASE PROTEIN DCTM"/>
    <property type="match status" value="1"/>
</dbReference>
<reference evidence="9 10" key="1">
    <citation type="submission" date="2019-03" db="EMBL/GenBank/DDBJ databases">
        <title>Ramlibacter rhizophilus CCTCC AB2015357, whole genome shotgun sequence.</title>
        <authorList>
            <person name="Zhang X."/>
            <person name="Feng G."/>
            <person name="Zhu H."/>
        </authorList>
    </citation>
    <scope>NUCLEOTIDE SEQUENCE [LARGE SCALE GENOMIC DNA]</scope>
    <source>
        <strain evidence="9 10">CCTCC AB2015357</strain>
    </source>
</reference>
<evidence type="ECO:0000313" key="9">
    <source>
        <dbReference type="EMBL" id="TFZ04262.1"/>
    </source>
</evidence>
<keyword evidence="10" id="KW-1185">Reference proteome</keyword>
<dbReference type="InterPro" id="IPR004681">
    <property type="entry name" value="TRAP_DctM"/>
</dbReference>
<dbReference type="RefSeq" id="WP_135283143.1">
    <property type="nucleotide sequence ID" value="NZ_SMLL01000001.1"/>
</dbReference>
<accession>A0A4Z0C008</accession>
<comment type="caution">
    <text evidence="9">The sequence shown here is derived from an EMBL/GenBank/DDBJ whole genome shotgun (WGS) entry which is preliminary data.</text>
</comment>
<evidence type="ECO:0000256" key="3">
    <source>
        <dbReference type="ARBA" id="ARBA00022519"/>
    </source>
</evidence>
<evidence type="ECO:0000259" key="8">
    <source>
        <dbReference type="Pfam" id="PF06808"/>
    </source>
</evidence>
<keyword evidence="3 7" id="KW-0997">Cell inner membrane</keyword>
<gene>
    <name evidence="9" type="ORF">EZ242_00430</name>
</gene>
<feature type="transmembrane region" description="Helical" evidence="7">
    <location>
        <begin position="274"/>
        <end position="295"/>
    </location>
</feature>
<dbReference type="PANTHER" id="PTHR33362">
    <property type="entry name" value="SIALIC ACID TRAP TRANSPORTER PERMEASE PROTEIN SIAT-RELATED"/>
    <property type="match status" value="1"/>
</dbReference>
<comment type="subunit">
    <text evidence="7">The complex comprises the extracytoplasmic solute receptor protein and the two transmembrane proteins.</text>
</comment>
<feature type="transmembrane region" description="Helical" evidence="7">
    <location>
        <begin position="343"/>
        <end position="361"/>
    </location>
</feature>
<feature type="transmembrane region" description="Helical" evidence="7">
    <location>
        <begin position="367"/>
        <end position="389"/>
    </location>
</feature>
<evidence type="ECO:0000256" key="5">
    <source>
        <dbReference type="ARBA" id="ARBA00022989"/>
    </source>
</evidence>
<feature type="transmembrane region" description="Helical" evidence="7">
    <location>
        <begin position="410"/>
        <end position="435"/>
    </location>
</feature>
<feature type="transmembrane region" description="Helical" evidence="7">
    <location>
        <begin position="173"/>
        <end position="199"/>
    </location>
</feature>
<dbReference type="Proteomes" id="UP000297564">
    <property type="component" value="Unassembled WGS sequence"/>
</dbReference>
<evidence type="ECO:0000256" key="6">
    <source>
        <dbReference type="ARBA" id="ARBA00023136"/>
    </source>
</evidence>
<feature type="transmembrane region" description="Helical" evidence="7">
    <location>
        <begin position="62"/>
        <end position="80"/>
    </location>
</feature>
<name>A0A4Z0C008_9BURK</name>
<dbReference type="GO" id="GO:0005886">
    <property type="term" value="C:plasma membrane"/>
    <property type="evidence" value="ECO:0007669"/>
    <property type="project" value="UniProtKB-SubCell"/>
</dbReference>
<keyword evidence="7" id="KW-0813">Transport</keyword>
<dbReference type="AlphaFoldDB" id="A0A4Z0C008"/>
<keyword evidence="6 7" id="KW-0472">Membrane</keyword>
<feature type="transmembrane region" description="Helical" evidence="7">
    <location>
        <begin position="100"/>
        <end position="129"/>
    </location>
</feature>
<keyword evidence="5 7" id="KW-1133">Transmembrane helix</keyword>
<dbReference type="OrthoDB" id="9796052at2"/>
<dbReference type="Pfam" id="PF06808">
    <property type="entry name" value="DctM"/>
    <property type="match status" value="1"/>
</dbReference>
<evidence type="ECO:0000256" key="1">
    <source>
        <dbReference type="ARBA" id="ARBA00004429"/>
    </source>
</evidence>
<feature type="transmembrane region" description="Helical" evidence="7">
    <location>
        <begin position="315"/>
        <end position="336"/>
    </location>
</feature>
<keyword evidence="2" id="KW-1003">Cell membrane</keyword>
<comment type="subcellular location">
    <subcellularLocation>
        <location evidence="1 7">Cell inner membrane</location>
        <topology evidence="1 7">Multi-pass membrane protein</topology>
    </subcellularLocation>
</comment>
<evidence type="ECO:0000313" key="10">
    <source>
        <dbReference type="Proteomes" id="UP000297564"/>
    </source>
</evidence>
<feature type="transmembrane region" description="Helical" evidence="7">
    <location>
        <begin position="245"/>
        <end position="262"/>
    </location>
</feature>
<dbReference type="PIRSF" id="PIRSF006066">
    <property type="entry name" value="HI0050"/>
    <property type="match status" value="1"/>
</dbReference>
<protein>
    <recommendedName>
        <fullName evidence="7">TRAP transporter large permease protein</fullName>
    </recommendedName>
</protein>
<feature type="transmembrane region" description="Helical" evidence="7">
    <location>
        <begin position="29"/>
        <end position="50"/>
    </location>
</feature>
<dbReference type="NCBIfam" id="TIGR00786">
    <property type="entry name" value="dctM"/>
    <property type="match status" value="1"/>
</dbReference>
<proteinExistence type="inferred from homology"/>
<comment type="similarity">
    <text evidence="7">Belongs to the TRAP transporter large permease family.</text>
</comment>
<organism evidence="9 10">
    <name type="scientific">Ramlibacter rhizophilus</name>
    <dbReference type="NCBI Taxonomy" id="1781167"/>
    <lineage>
        <taxon>Bacteria</taxon>
        <taxon>Pseudomonadati</taxon>
        <taxon>Pseudomonadota</taxon>
        <taxon>Betaproteobacteria</taxon>
        <taxon>Burkholderiales</taxon>
        <taxon>Comamonadaceae</taxon>
        <taxon>Ramlibacter</taxon>
    </lineage>
</organism>
<evidence type="ECO:0000256" key="2">
    <source>
        <dbReference type="ARBA" id="ARBA00022475"/>
    </source>
</evidence>
<evidence type="ECO:0000256" key="7">
    <source>
        <dbReference type="RuleBase" id="RU369079"/>
    </source>
</evidence>
<feature type="transmembrane region" description="Helical" evidence="7">
    <location>
        <begin position="141"/>
        <end position="167"/>
    </location>
</feature>
<dbReference type="InterPro" id="IPR010656">
    <property type="entry name" value="DctM"/>
</dbReference>
<feature type="transmembrane region" description="Helical" evidence="7">
    <location>
        <begin position="219"/>
        <end position="239"/>
    </location>
</feature>
<comment type="function">
    <text evidence="7">Part of the tripartite ATP-independent periplasmic (TRAP) transport system.</text>
</comment>
<sequence length="439" mass="46249">MSPLALTALIFGIMLLLMAIRTPIAIAMFTAGGIGYVLQAGWLPLANFLNTQAFARFASYDLSVIPLFILMGNFATQGGISRALFEFASVLMSGFRGGLAMAAVVASAAFGAICGSSVATAATITSVALPEMKRHGYSGRLATGTLAAGGTLGILIPPSVPLVIYAILAEQNIAKLFAAAMVPGLIAMVGYIIAIALYVRFVPGHAPEHDEDRPRLTGAMLAGVLPMVTIFAIVFGGIYGGFFTPTEGAAVGAAATFLAALGKREMTWAKFKHCFYATAQASAMIFLLFLGADLMNSALALTQVPAQLADVVRGWNLPPLAVVAGILLFYVVLGAVMDELSMILLTVPIFFPLIISLDFGMPRESVAIWFGIMVLMTVGFGLLAPPVGLNVYVVNGLAKEVPIAESYRGVLPFLASDVVRTLLLLFFPAISLWIIQFLV</sequence>
<keyword evidence="4 7" id="KW-0812">Transmembrane</keyword>
<evidence type="ECO:0000256" key="4">
    <source>
        <dbReference type="ARBA" id="ARBA00022692"/>
    </source>
</evidence>
<dbReference type="GO" id="GO:0022857">
    <property type="term" value="F:transmembrane transporter activity"/>
    <property type="evidence" value="ECO:0007669"/>
    <property type="project" value="UniProtKB-UniRule"/>
</dbReference>